<keyword evidence="3" id="KW-1185">Reference proteome</keyword>
<evidence type="ECO:0000313" key="3">
    <source>
        <dbReference type="Proteomes" id="UP000019364"/>
    </source>
</evidence>
<proteinExistence type="predicted"/>
<reference evidence="2 3" key="1">
    <citation type="journal article" date="2014" name="Genome Announc.">
        <title>Draft Genome Sequence of Paenibacillus pini JCM 16418T, Isolated from the Rhizosphere of Pine Tree.</title>
        <authorList>
            <person name="Yuki M."/>
            <person name="Oshima K."/>
            <person name="Suda W."/>
            <person name="Oshida Y."/>
            <person name="Kitamura K."/>
            <person name="Iida Y."/>
            <person name="Hattori M."/>
            <person name="Ohkuma M."/>
        </authorList>
    </citation>
    <scope>NUCLEOTIDE SEQUENCE [LARGE SCALE GENOMIC DNA]</scope>
    <source>
        <strain evidence="2 3">JCM 16418</strain>
    </source>
</reference>
<organism evidence="2 3">
    <name type="scientific">Paenibacillus pini JCM 16418</name>
    <dbReference type="NCBI Taxonomy" id="1236976"/>
    <lineage>
        <taxon>Bacteria</taxon>
        <taxon>Bacillati</taxon>
        <taxon>Bacillota</taxon>
        <taxon>Bacilli</taxon>
        <taxon>Bacillales</taxon>
        <taxon>Paenibacillaceae</taxon>
        <taxon>Paenibacillus</taxon>
    </lineage>
</organism>
<dbReference type="Gene3D" id="1.20.140.10">
    <property type="entry name" value="Butyryl-CoA Dehydrogenase, subunit A, domain 3"/>
    <property type="match status" value="1"/>
</dbReference>
<dbReference type="Pfam" id="PF21263">
    <property type="entry name" value="Acyl-CoA-dh_C"/>
    <property type="match status" value="1"/>
</dbReference>
<dbReference type="Proteomes" id="UP000019364">
    <property type="component" value="Unassembled WGS sequence"/>
</dbReference>
<feature type="domain" description="Acyl-CoA dehydrogenase-like C-terminal" evidence="1">
    <location>
        <begin position="1"/>
        <end position="70"/>
    </location>
</feature>
<dbReference type="AlphaFoldDB" id="W7Y8Y9"/>
<dbReference type="EMBL" id="BAVZ01000003">
    <property type="protein sequence ID" value="GAF07430.1"/>
    <property type="molecule type" value="Genomic_DNA"/>
</dbReference>
<sequence length="98" mass="11171">MINIFAMESALLRTRKMIERSGETKAQLAIEMTTIFVQEAFVQIENWTKEVLAAMEAGDTLRTQLSILKKLTKRSTINTLALKRNIALKVIEAEKYVL</sequence>
<accession>W7Y8Y9</accession>
<protein>
    <submittedName>
        <fullName evidence="2">Butyryl-CoA dehydrogenase</fullName>
    </submittedName>
</protein>
<evidence type="ECO:0000259" key="1">
    <source>
        <dbReference type="Pfam" id="PF21263"/>
    </source>
</evidence>
<evidence type="ECO:0000313" key="2">
    <source>
        <dbReference type="EMBL" id="GAF07430.1"/>
    </source>
</evidence>
<gene>
    <name evidence="2" type="ORF">JCM16418_1446</name>
</gene>
<dbReference type="InterPro" id="IPR049426">
    <property type="entry name" value="Acyl-CoA-dh-like_C"/>
</dbReference>
<name>W7Y8Y9_9BACL</name>
<dbReference type="eggNOG" id="COG1960">
    <property type="taxonomic scope" value="Bacteria"/>
</dbReference>
<dbReference type="STRING" id="1236976.JCM16418_1446"/>
<comment type="caution">
    <text evidence="2">The sequence shown here is derived from an EMBL/GenBank/DDBJ whole genome shotgun (WGS) entry which is preliminary data.</text>
</comment>
<dbReference type="RefSeq" id="WP_256203044.1">
    <property type="nucleotide sequence ID" value="NZ_BAVZ01000003.1"/>
</dbReference>